<dbReference type="Proteomes" id="UP000011723">
    <property type="component" value="Chromosome"/>
</dbReference>
<proteinExistence type="inferred from homology"/>
<dbReference type="CDD" id="cd05907">
    <property type="entry name" value="VL_LC_FACS_like"/>
    <property type="match status" value="1"/>
</dbReference>
<dbReference type="InterPro" id="IPR020845">
    <property type="entry name" value="AMP-binding_CS"/>
</dbReference>
<evidence type="ECO:0000256" key="2">
    <source>
        <dbReference type="ARBA" id="ARBA00022598"/>
    </source>
</evidence>
<dbReference type="SUPFAM" id="SSF56801">
    <property type="entry name" value="Acetyl-CoA synthetase-like"/>
    <property type="match status" value="1"/>
</dbReference>
<dbReference type="PROSITE" id="PS00455">
    <property type="entry name" value="AMP_BINDING"/>
    <property type="match status" value="1"/>
</dbReference>
<dbReference type="STRING" id="1121362.A605_10445"/>
<name>M1MZG4_9CORY</name>
<dbReference type="Pfam" id="PF23562">
    <property type="entry name" value="AMP-binding_C_3"/>
    <property type="match status" value="1"/>
</dbReference>
<dbReference type="Gene3D" id="3.40.50.12780">
    <property type="entry name" value="N-terminal domain of ligase-like"/>
    <property type="match status" value="1"/>
</dbReference>
<evidence type="ECO:0000256" key="3">
    <source>
        <dbReference type="ARBA" id="ARBA00022832"/>
    </source>
</evidence>
<evidence type="ECO:0000256" key="1">
    <source>
        <dbReference type="ARBA" id="ARBA00006432"/>
    </source>
</evidence>
<organism evidence="7 8">
    <name type="scientific">Corynebacterium halotolerans YIM 70093 = DSM 44683</name>
    <dbReference type="NCBI Taxonomy" id="1121362"/>
    <lineage>
        <taxon>Bacteria</taxon>
        <taxon>Bacillati</taxon>
        <taxon>Actinomycetota</taxon>
        <taxon>Actinomycetes</taxon>
        <taxon>Mycobacteriales</taxon>
        <taxon>Corynebacteriaceae</taxon>
        <taxon>Corynebacterium</taxon>
    </lineage>
</organism>
<dbReference type="InterPro" id="IPR000873">
    <property type="entry name" value="AMP-dep_synth/lig_dom"/>
</dbReference>
<dbReference type="EMBL" id="CP003697">
    <property type="protein sequence ID" value="AGF73089.1"/>
    <property type="molecule type" value="Genomic_DNA"/>
</dbReference>
<evidence type="ECO:0000256" key="4">
    <source>
        <dbReference type="ARBA" id="ARBA00023098"/>
    </source>
</evidence>
<dbReference type="AlphaFoldDB" id="M1MZG4"/>
<dbReference type="Pfam" id="PF00501">
    <property type="entry name" value="AMP-binding"/>
    <property type="match status" value="1"/>
</dbReference>
<evidence type="ECO:0000313" key="7">
    <source>
        <dbReference type="EMBL" id="AGF73089.1"/>
    </source>
</evidence>
<gene>
    <name evidence="7" type="ORF">A605_10445</name>
</gene>
<keyword evidence="2" id="KW-0436">Ligase</keyword>
<comment type="similarity">
    <text evidence="1">Belongs to the ATP-dependent AMP-binding enzyme family.</text>
</comment>
<dbReference type="GO" id="GO:0016020">
    <property type="term" value="C:membrane"/>
    <property type="evidence" value="ECO:0007669"/>
    <property type="project" value="TreeGrafter"/>
</dbReference>
<dbReference type="PANTHER" id="PTHR43272">
    <property type="entry name" value="LONG-CHAIN-FATTY-ACID--COA LIGASE"/>
    <property type="match status" value="1"/>
</dbReference>
<dbReference type="HOGENOM" id="CLU_000022_45_5_11"/>
<dbReference type="GO" id="GO:0004467">
    <property type="term" value="F:long-chain fatty acid-CoA ligase activity"/>
    <property type="evidence" value="ECO:0007669"/>
    <property type="project" value="TreeGrafter"/>
</dbReference>
<reference evidence="7 8" key="1">
    <citation type="journal article" date="2012" name="Stand. Genomic Sci.">
        <title>Genome sequence of the halotolerant bacterium Corynebacterium halotolerans type strain YIM 70093(T) (= DSM 44683(T)).</title>
        <authorList>
            <person name="Ruckert C."/>
            <person name="Albersmeier A."/>
            <person name="Al-Dilaimi A."/>
            <person name="Niehaus K."/>
            <person name="Szczepanowski R."/>
            <person name="Kalinowski J."/>
        </authorList>
    </citation>
    <scope>NUCLEOTIDE SEQUENCE [LARGE SCALE GENOMIC DNA]</scope>
    <source>
        <strain evidence="7">YIM 70093</strain>
    </source>
</reference>
<evidence type="ECO:0000256" key="5">
    <source>
        <dbReference type="ARBA" id="ARBA00032875"/>
    </source>
</evidence>
<accession>M1MZG4</accession>
<dbReference type="RefSeq" id="WP_015401505.1">
    <property type="nucleotide sequence ID" value="NC_020302.1"/>
</dbReference>
<dbReference type="InterPro" id="IPR042099">
    <property type="entry name" value="ANL_N_sf"/>
</dbReference>
<dbReference type="PANTHER" id="PTHR43272:SF32">
    <property type="entry name" value="AMP-DEPENDENT SYNTHETASE_LIGASE DOMAIN-CONTAINING PROTEIN"/>
    <property type="match status" value="1"/>
</dbReference>
<feature type="domain" description="AMP-dependent synthetase/ligase" evidence="6">
    <location>
        <begin position="39"/>
        <end position="436"/>
    </location>
</feature>
<keyword evidence="8" id="KW-1185">Reference proteome</keyword>
<evidence type="ECO:0000313" key="8">
    <source>
        <dbReference type="Proteomes" id="UP000011723"/>
    </source>
</evidence>
<dbReference type="KEGG" id="chn:A605_10445"/>
<dbReference type="PATRIC" id="fig|1121362.3.peg.2115"/>
<protein>
    <recommendedName>
        <fullName evidence="5">Acyl-CoA synthetase</fullName>
    </recommendedName>
</protein>
<evidence type="ECO:0000259" key="6">
    <source>
        <dbReference type="Pfam" id="PF00501"/>
    </source>
</evidence>
<keyword evidence="3" id="KW-0276">Fatty acid metabolism</keyword>
<sequence>MQEYTTPAEFELRAEDNCLSALLATARSRPHGVLFTRPANYEWINVTAQEFRDEIYEVAKGLIAMGVEPGDRVALLSATRYEWSLLDFAIWATGAASVPIYPSSSLTQIQWIIEDSGAVLALSETREHTSQMEHLVLQPDGTPQLAGSPSRLRRILEINSSAVETLKFEGRAIDDAEVDRRIAGIRHEDLASLVYTSGTTGKPKGCILTHRNWIHQIRALLTHPIGAIAVPGTRILTYLPMAHVLARAVSLAVVIGGATQSHWSDVSTLTVEFQRTRPHMILGVPRVFEKVRNAAANKAADGGPLKAKIFERAEKTAVEYSKALDTPDGPSRVLAARRRLYDRLVYSKLKSAVGGAVKYCITGGSAMSPELRHFFRGVGLPVYEGYGLTETCAAAAVDFTDVRIGTVGQPLGGYSAKINDAGEICIRGEGVFAGYWNNPEATAEALDVGGWFNTGDLGEIDETGHIIITGRKKDLIVTAGGKNVSPAPLEEKLASHPLISQALVVGDGKPFIGALVTLDEDSLLRWRLDHNIPENRSVRELAHDPALRAEIQDAVNLANSTVSHTEGIKRFRILDHDLTEEEGEITPTMKVKRNVVFRRYADDIEEIYQR</sequence>
<dbReference type="eggNOG" id="COG1022">
    <property type="taxonomic scope" value="Bacteria"/>
</dbReference>
<keyword evidence="4" id="KW-0443">Lipid metabolism</keyword>